<dbReference type="RefSeq" id="WP_251910685.1">
    <property type="nucleotide sequence ID" value="NZ_JAMRXG010000003.1"/>
</dbReference>
<gene>
    <name evidence="2" type="ORF">NDR86_09090</name>
</gene>
<protein>
    <submittedName>
        <fullName evidence="2">Uncharacterized protein</fullName>
    </submittedName>
</protein>
<keyword evidence="1" id="KW-0472">Membrane</keyword>
<evidence type="ECO:0000256" key="1">
    <source>
        <dbReference type="SAM" id="Phobius"/>
    </source>
</evidence>
<dbReference type="AlphaFoldDB" id="A0A9X2E8W1"/>
<sequence length="113" mass="11906">MDSGHSPWAALARLLNFWVAMAALAGVLVFGTATVLAVQTAAWVSAALFAQPAVLCLLVVVLNILVEIASAVLGLVSTLAVPLLALPPVRRRMDRIRLRRSADRPVDAVPGQS</sequence>
<evidence type="ECO:0000313" key="2">
    <source>
        <dbReference type="EMBL" id="MCM6773623.1"/>
    </source>
</evidence>
<name>A0A9X2E8W1_9NOCA</name>
<proteinExistence type="predicted"/>
<evidence type="ECO:0000313" key="3">
    <source>
        <dbReference type="Proteomes" id="UP001139157"/>
    </source>
</evidence>
<accession>A0A9X2E8W1</accession>
<feature type="transmembrane region" description="Helical" evidence="1">
    <location>
        <begin position="68"/>
        <end position="89"/>
    </location>
</feature>
<keyword evidence="1" id="KW-1133">Transmembrane helix</keyword>
<dbReference type="Proteomes" id="UP001139157">
    <property type="component" value="Unassembled WGS sequence"/>
</dbReference>
<reference evidence="2" key="1">
    <citation type="submission" date="2022-06" db="EMBL/GenBank/DDBJ databases">
        <title>Novel species in genus nocardia.</title>
        <authorList>
            <person name="Li F."/>
        </authorList>
    </citation>
    <scope>NUCLEOTIDE SEQUENCE</scope>
    <source>
        <strain evidence="2">CDC141</strain>
    </source>
</reference>
<comment type="caution">
    <text evidence="2">The sequence shown here is derived from an EMBL/GenBank/DDBJ whole genome shotgun (WGS) entry which is preliminary data.</text>
</comment>
<keyword evidence="3" id="KW-1185">Reference proteome</keyword>
<feature type="transmembrane region" description="Helical" evidence="1">
    <location>
        <begin position="43"/>
        <end position="62"/>
    </location>
</feature>
<organism evidence="2 3">
    <name type="scientific">Nocardia pulmonis</name>
    <dbReference type="NCBI Taxonomy" id="2951408"/>
    <lineage>
        <taxon>Bacteria</taxon>
        <taxon>Bacillati</taxon>
        <taxon>Actinomycetota</taxon>
        <taxon>Actinomycetes</taxon>
        <taxon>Mycobacteriales</taxon>
        <taxon>Nocardiaceae</taxon>
        <taxon>Nocardia</taxon>
    </lineage>
</organism>
<keyword evidence="1" id="KW-0812">Transmembrane</keyword>
<dbReference type="EMBL" id="JAMRXG010000003">
    <property type="protein sequence ID" value="MCM6773623.1"/>
    <property type="molecule type" value="Genomic_DNA"/>
</dbReference>
<feature type="transmembrane region" description="Helical" evidence="1">
    <location>
        <begin position="15"/>
        <end position="36"/>
    </location>
</feature>